<dbReference type="Proteomes" id="UP001620645">
    <property type="component" value="Unassembled WGS sequence"/>
</dbReference>
<name>A0ABD2J3P5_HETSC</name>
<evidence type="ECO:0000313" key="2">
    <source>
        <dbReference type="Proteomes" id="UP001620645"/>
    </source>
</evidence>
<accession>A0ABD2J3P5</accession>
<protein>
    <submittedName>
        <fullName evidence="1">Uncharacterized protein</fullName>
    </submittedName>
</protein>
<gene>
    <name evidence="1" type="ORF">niasHS_009247</name>
</gene>
<keyword evidence="2" id="KW-1185">Reference proteome</keyword>
<organism evidence="1 2">
    <name type="scientific">Heterodera schachtii</name>
    <name type="common">Sugarbeet cyst nematode worm</name>
    <name type="synonym">Tylenchus schachtii</name>
    <dbReference type="NCBI Taxonomy" id="97005"/>
    <lineage>
        <taxon>Eukaryota</taxon>
        <taxon>Metazoa</taxon>
        <taxon>Ecdysozoa</taxon>
        <taxon>Nematoda</taxon>
        <taxon>Chromadorea</taxon>
        <taxon>Rhabditida</taxon>
        <taxon>Tylenchina</taxon>
        <taxon>Tylenchomorpha</taxon>
        <taxon>Tylenchoidea</taxon>
        <taxon>Heteroderidae</taxon>
        <taxon>Heteroderinae</taxon>
        <taxon>Heterodera</taxon>
    </lineage>
</organism>
<reference evidence="1 2" key="1">
    <citation type="submission" date="2024-10" db="EMBL/GenBank/DDBJ databases">
        <authorList>
            <person name="Kim D."/>
        </authorList>
    </citation>
    <scope>NUCLEOTIDE SEQUENCE [LARGE SCALE GENOMIC DNA]</scope>
    <source>
        <strain evidence="1">Taebaek</strain>
    </source>
</reference>
<proteinExistence type="predicted"/>
<dbReference type="AlphaFoldDB" id="A0ABD2J3P5"/>
<sequence>MVILWPKSLAIDTEDVKNLVDEFSSLTSSTYDIVSKLKFVSQHAVTFVRVAGPVGALIAAGADVAFKPDSEELQAIEKLHEYVKAQFDALSRQVQHQTTEIKHFLFEEEYEDEVTDPLDAIEPIYFGITNPSGNRSGYKADFIKGCKGDKYYSSPHGVMIKMKRNLLLNCRLPSGDETEIYADVLALFQEIEKHLHNMSISSEEYELLKHHFWLNQHLCKMN</sequence>
<dbReference type="EMBL" id="JBICCN010000234">
    <property type="protein sequence ID" value="KAL3084476.1"/>
    <property type="molecule type" value="Genomic_DNA"/>
</dbReference>
<evidence type="ECO:0000313" key="1">
    <source>
        <dbReference type="EMBL" id="KAL3084476.1"/>
    </source>
</evidence>
<comment type="caution">
    <text evidence="1">The sequence shown here is derived from an EMBL/GenBank/DDBJ whole genome shotgun (WGS) entry which is preliminary data.</text>
</comment>